<evidence type="ECO:0000313" key="5">
    <source>
        <dbReference type="Ensembl" id="ENSLLEP00000040206.1"/>
    </source>
</evidence>
<dbReference type="InterPro" id="IPR011989">
    <property type="entry name" value="ARM-like"/>
</dbReference>
<feature type="compositionally biased region" description="Polar residues" evidence="4">
    <location>
        <begin position="2017"/>
        <end position="2026"/>
    </location>
</feature>
<dbReference type="GO" id="GO:0042147">
    <property type="term" value="P:retrograde transport, endosome to Golgi"/>
    <property type="evidence" value="ECO:0007669"/>
    <property type="project" value="TreeGrafter"/>
</dbReference>
<dbReference type="Ensembl" id="ENSLLET00000041834.1">
    <property type="protein sequence ID" value="ENSLLEP00000040206.1"/>
    <property type="gene ID" value="ENSLLEG00000025581.1"/>
</dbReference>
<dbReference type="Gene3D" id="1.25.10.10">
    <property type="entry name" value="Leucine-rich Repeat Variant"/>
    <property type="match status" value="2"/>
</dbReference>
<evidence type="ECO:0000256" key="2">
    <source>
        <dbReference type="ARBA" id="ARBA00022737"/>
    </source>
</evidence>
<keyword evidence="6" id="KW-1185">Reference proteome</keyword>
<dbReference type="Proteomes" id="UP000694569">
    <property type="component" value="Unplaced"/>
</dbReference>
<protein>
    <recommendedName>
        <fullName evidence="3">HEAT repeat-containing protein 5A</fullName>
    </recommendedName>
</protein>
<dbReference type="GeneTree" id="ENSGT00390000006205"/>
<dbReference type="GO" id="GO:0005829">
    <property type="term" value="C:cytosol"/>
    <property type="evidence" value="ECO:0007669"/>
    <property type="project" value="GOC"/>
</dbReference>
<comment type="similarity">
    <text evidence="1">Belongs to the HEATR5 family.</text>
</comment>
<reference evidence="5" key="2">
    <citation type="submission" date="2025-09" db="UniProtKB">
        <authorList>
            <consortium name="Ensembl"/>
        </authorList>
    </citation>
    <scope>IDENTIFICATION</scope>
</reference>
<dbReference type="Pfam" id="PF25468">
    <property type="entry name" value="HEAT_HEATR5A"/>
    <property type="match status" value="1"/>
</dbReference>
<proteinExistence type="inferred from homology"/>
<feature type="region of interest" description="Disordered" evidence="4">
    <location>
        <begin position="2009"/>
        <end position="2038"/>
    </location>
</feature>
<dbReference type="FunFam" id="1.25.10.10:FF:000098">
    <property type="entry name" value="HEAT repeat-containing protein 5A isoform X2"/>
    <property type="match status" value="1"/>
</dbReference>
<dbReference type="FunFam" id="1.25.10.10:FF:000262">
    <property type="entry name" value="HEAT repeat-containing protein 5B"/>
    <property type="match status" value="1"/>
</dbReference>
<dbReference type="GO" id="GO:0030139">
    <property type="term" value="C:endocytic vesicle"/>
    <property type="evidence" value="ECO:0007669"/>
    <property type="project" value="TreeGrafter"/>
</dbReference>
<evidence type="ECO:0000256" key="4">
    <source>
        <dbReference type="SAM" id="MobiDB-lite"/>
    </source>
</evidence>
<dbReference type="SUPFAM" id="SSF48371">
    <property type="entry name" value="ARM repeat"/>
    <property type="match status" value="2"/>
</dbReference>
<accession>A0A8C5QN75</accession>
<evidence type="ECO:0000313" key="6">
    <source>
        <dbReference type="Proteomes" id="UP000694569"/>
    </source>
</evidence>
<dbReference type="GO" id="GO:0006897">
    <property type="term" value="P:endocytosis"/>
    <property type="evidence" value="ECO:0007669"/>
    <property type="project" value="TreeGrafter"/>
</dbReference>
<dbReference type="OrthoDB" id="192608at2759"/>
<reference evidence="5" key="1">
    <citation type="submission" date="2025-08" db="UniProtKB">
        <authorList>
            <consortium name="Ensembl"/>
        </authorList>
    </citation>
    <scope>IDENTIFICATION</scope>
</reference>
<evidence type="ECO:0000256" key="1">
    <source>
        <dbReference type="ARBA" id="ARBA00008304"/>
    </source>
</evidence>
<dbReference type="PANTHER" id="PTHR21663:SF1">
    <property type="entry name" value="HEAT REPEAT-CONTAINING PROTEIN 5A"/>
    <property type="match status" value="1"/>
</dbReference>
<organism evidence="5 6">
    <name type="scientific">Leptobrachium leishanense</name>
    <name type="common">Leishan spiny toad</name>
    <dbReference type="NCBI Taxonomy" id="445787"/>
    <lineage>
        <taxon>Eukaryota</taxon>
        <taxon>Metazoa</taxon>
        <taxon>Chordata</taxon>
        <taxon>Craniata</taxon>
        <taxon>Vertebrata</taxon>
        <taxon>Euteleostomi</taxon>
        <taxon>Amphibia</taxon>
        <taxon>Batrachia</taxon>
        <taxon>Anura</taxon>
        <taxon>Pelobatoidea</taxon>
        <taxon>Megophryidae</taxon>
        <taxon>Leptobrachium</taxon>
    </lineage>
</organism>
<dbReference type="Pfam" id="PF20210">
    <property type="entry name" value="Laa1_Sip1_HTR5"/>
    <property type="match status" value="1"/>
</dbReference>
<dbReference type="PANTHER" id="PTHR21663">
    <property type="entry name" value="HYPOTHETICAL HEAT DOMAIN-CONTAINING"/>
    <property type="match status" value="1"/>
</dbReference>
<gene>
    <name evidence="5" type="primary">HEATR5A</name>
</gene>
<evidence type="ECO:0000256" key="3">
    <source>
        <dbReference type="ARBA" id="ARBA00070811"/>
    </source>
</evidence>
<dbReference type="GO" id="GO:0005794">
    <property type="term" value="C:Golgi apparatus"/>
    <property type="evidence" value="ECO:0007669"/>
    <property type="project" value="TreeGrafter"/>
</dbReference>
<sequence>MAQGGGLELLEVKELEEPERGIRVLEWLRYLRAALPVTPRAEIKEKQEQLVEQLTLVMMGHPGPPARRLLAHNLALVYSAGETFAVYETIDRCNELIRSKDDSPSYLPSKLAAVACLGALYQKLGRLLGSTFSDTVSNLLKVLRNAESQGRFEIMLSLERIVTGLGSSAVPCHRDIYKAARSCLTDRSMSVRYATAQCLLALQNEASFMWSSDLESMVSLCFKAFESSSYDVRLGVSRLLGKLLARAVQGSRENTTFHASQKHSSRKFSLQDALRLLSTGFLRVNSGFLRGGGDMLGGANSTARHVRFGTTQAYIVFVSTLGGQWLARNVSVLLSHVLDLVSHPKAMSNSAEASSIRRCTSYILRATLGELLGEKAQLAAAREICDVIQKVMKTVDAALSDGNVETKYSTTDVFTSNHLLVCALQEFGDLALGLGTTAASLLRDPSAGVLDTVISVLLHPSITARLAAAWCLRCIVVSLPSLAAPLLDRCTERLTALKSSPDAVSGYSLATAGLLGSIRLCPLGVPHCKSKLIMTLAEDLLCSASQNSRLSIQRMQAGWLLVASLVTLGPAMVRPHLGRILLLWRSIFPLTLKDLEVERSRGDAFTWQVTLEGRAGAFSAIQSFVTHCGELLNNDVLSRLLSPLQCAVALLTWLPFLQKTYGSPLKASSVLYRQRLYQLLILLPPKSYEGSFCVVLKELLADLMSPDYHPGGAAFLLPSLCHPDDLILLGPTLQDTDHRGIEEQLLLTSGIPGGSLEHDLHAIYQMPPDGESTPTPLPSAFTVIQSAASLFGLLLSHMPESQRPQILEQLSDSIKQAKGSRQQNIQLSALSALSCFLKHLSANRNNLESDEGRRPCLSLISGALESNSPWLRCAAVGSLSRLAQVAADPGYTAGLAQTSFNKLKTARDAVSRTGHCLALGSLHRYSGGLNSALHLASCVGIFHSLSQDTTSPEIQAWALHSLSTIIDTSGSLYNNHVEATLNLIVTGLLKTSLSHTEVHHSLGRCLSALLNTLGPELQGCGDVIAVQRSACLLACFVMQENPDCLIQAQGISCLQQLHMYAPKHVNLSSLVPTLCEVLLDNSMVLHLCNPHLHLRRAVLACLRQLAQREAFEVSQLALNVAKNGADGLQMDLNMKELGLEGVLVTLLDKENDGQLLRDVKETLLHMQNCTGLARLSFWLRLHKDVLSSSADYAVVASVHPTQEEEGDRTLDDSVLTSQPEKLPAPCVSPRWRTRIFSMECVCMLIAECEAIGGAHFNLAQAQEMKHKEPDMDFLVLHLQDLIRMSFMAATDHSEQLRLVGLQALLVIIQRFAAVPEPEFPGHLILEQYQANVVAAVRPAFNADTPPDVTAKACQVCSAWLACDVVKDPVDLHRVQQLLLSSLSRVQVAKETPSVYSESTTTMEALAVLTAWAEVYIAAIEKVKPEGDASEAPAEFLMSLLQADINTLSRLWLAVLQDHALLTLPADCSQLLSVHGGTFFTAETSNAARSHYLCSWSSILHASSLWLSSCGFLLPDQDEGSCRLSRPVTPTSIGLEHGSSNPAKSPEDLNSERFHLILGICVEFLCCPPVDAPMERITACLRALRALLGATWPRTQIGADPNLAIELISVLHRLLVTRESPEVQILVLEVGKQIVSAAQEHVLERRRSAEVDDGAEEKETLPVFGEGHDTGGLVLGHSLVLAALELCLCILVRQLPQLSPRLSGGSQGTTVAAQSLSHDAGLLVSASLGILAELPSLCSPEGSVSILPTLLYLVVGVLKVSAEIVPDGRLPLTVASSLQALKAIVSSPMAKVEKTRESWNSLLRSAVTALLQTWGSGPGRSLDSLSLLTALTIFVLSANPEVLADPHLQSACLQRFHHSIESKDPNEQIKCYRLLLPMFQQPTSGAVAPHVCSLAPRVVHHLSQAESRKPQNLAELMVLQEGVHLLQALIAASKEQNCPSLASTLLCLLVSFLLDENTLCSAPPYSKALHDFGLKKLTQFGTLYADQFRQLMSSFPALRSRLEGALRGNQESLKPKVSASNPKSGEQGSPRIQLKTNFL</sequence>
<dbReference type="InterPro" id="IPR040108">
    <property type="entry name" value="Laa1/Sip1/HEATR5"/>
</dbReference>
<dbReference type="GO" id="GO:0016020">
    <property type="term" value="C:membrane"/>
    <property type="evidence" value="ECO:0007669"/>
    <property type="project" value="TreeGrafter"/>
</dbReference>
<dbReference type="GO" id="GO:0008104">
    <property type="term" value="P:intracellular protein localization"/>
    <property type="evidence" value="ECO:0007669"/>
    <property type="project" value="TreeGrafter"/>
</dbReference>
<name>A0A8C5QN75_9ANUR</name>
<keyword evidence="2" id="KW-0677">Repeat</keyword>
<dbReference type="InterPro" id="IPR016024">
    <property type="entry name" value="ARM-type_fold"/>
</dbReference>
<dbReference type="InterPro" id="IPR046837">
    <property type="entry name" value="Laa1/Sip1/HEATR5-like_HEAT"/>
</dbReference>